<protein>
    <recommendedName>
        <fullName evidence="4">DUF2188 domain-containing protein</fullName>
    </recommendedName>
</protein>
<feature type="compositionally biased region" description="Basic and acidic residues" evidence="1">
    <location>
        <begin position="60"/>
        <end position="79"/>
    </location>
</feature>
<dbReference type="OrthoDB" id="7596641at2"/>
<accession>A0A117N4T9</accession>
<comment type="caution">
    <text evidence="2">The sequence shown here is derived from an EMBL/GenBank/DDBJ whole genome shotgun (WGS) entry which is preliminary data.</text>
</comment>
<name>A0A117N4T9_RHILI</name>
<dbReference type="Proteomes" id="UP000053176">
    <property type="component" value="Unassembled WGS sequence"/>
</dbReference>
<dbReference type="InterPro" id="IPR018691">
    <property type="entry name" value="DUF2188"/>
</dbReference>
<dbReference type="AlphaFoldDB" id="A0A117N4T9"/>
<gene>
    <name evidence="2" type="ORF">AU467_13360</name>
</gene>
<dbReference type="EMBL" id="LPWA01000035">
    <property type="protein sequence ID" value="KUM28175.1"/>
    <property type="molecule type" value="Genomic_DNA"/>
</dbReference>
<reference evidence="2 3" key="1">
    <citation type="submission" date="2015-12" db="EMBL/GenBank/DDBJ databases">
        <title>Draft genome sequence of Mesorhizobium sp. UFLA 01-765, a multitolerant efficient symbiont and plant-growth promoting strain isolated from Zn-mining soil using Leucaena leucocephala as a trap plant.</title>
        <authorList>
            <person name="Rangel W.M."/>
            <person name="Thijs S."/>
            <person name="Longatti S.M."/>
            <person name="Moreira F.M."/>
            <person name="Weyens N."/>
            <person name="Vangronsveld J."/>
            <person name="Van Hamme J.D."/>
            <person name="Bottos E.M."/>
            <person name="Rineau F."/>
        </authorList>
    </citation>
    <scope>NUCLEOTIDE SEQUENCE [LARGE SCALE GENOMIC DNA]</scope>
    <source>
        <strain evidence="2 3">UFLA 01-765</strain>
    </source>
</reference>
<feature type="region of interest" description="Disordered" evidence="1">
    <location>
        <begin position="45"/>
        <end position="79"/>
    </location>
</feature>
<evidence type="ECO:0008006" key="4">
    <source>
        <dbReference type="Google" id="ProtNLM"/>
    </source>
</evidence>
<dbReference type="Pfam" id="PF09954">
    <property type="entry name" value="DUF2188"/>
    <property type="match status" value="1"/>
</dbReference>
<proteinExistence type="predicted"/>
<sequence>MAKLTYKIVEHDGGWAYKVGSTFSETFPTHQDALRAAEIASAEQQVAGNTDGIQYEDSDGVWHDELADGRDRPQTEVSD</sequence>
<evidence type="ECO:0000313" key="3">
    <source>
        <dbReference type="Proteomes" id="UP000053176"/>
    </source>
</evidence>
<evidence type="ECO:0000256" key="1">
    <source>
        <dbReference type="SAM" id="MobiDB-lite"/>
    </source>
</evidence>
<evidence type="ECO:0000313" key="2">
    <source>
        <dbReference type="EMBL" id="KUM28175.1"/>
    </source>
</evidence>
<organism evidence="2 3">
    <name type="scientific">Rhizobium loti</name>
    <name type="common">Mesorhizobium loti</name>
    <dbReference type="NCBI Taxonomy" id="381"/>
    <lineage>
        <taxon>Bacteria</taxon>
        <taxon>Pseudomonadati</taxon>
        <taxon>Pseudomonadota</taxon>
        <taxon>Alphaproteobacteria</taxon>
        <taxon>Hyphomicrobiales</taxon>
        <taxon>Phyllobacteriaceae</taxon>
        <taxon>Mesorhizobium</taxon>
    </lineage>
</organism>